<proteinExistence type="predicted"/>
<organism evidence="2 3">
    <name type="scientific">Oldenlandia corymbosa var. corymbosa</name>
    <dbReference type="NCBI Taxonomy" id="529605"/>
    <lineage>
        <taxon>Eukaryota</taxon>
        <taxon>Viridiplantae</taxon>
        <taxon>Streptophyta</taxon>
        <taxon>Embryophyta</taxon>
        <taxon>Tracheophyta</taxon>
        <taxon>Spermatophyta</taxon>
        <taxon>Magnoliopsida</taxon>
        <taxon>eudicotyledons</taxon>
        <taxon>Gunneridae</taxon>
        <taxon>Pentapetalae</taxon>
        <taxon>asterids</taxon>
        <taxon>lamiids</taxon>
        <taxon>Gentianales</taxon>
        <taxon>Rubiaceae</taxon>
        <taxon>Rubioideae</taxon>
        <taxon>Spermacoceae</taxon>
        <taxon>Hedyotis-Oldenlandia complex</taxon>
        <taxon>Oldenlandia</taxon>
    </lineage>
</organism>
<sequence length="161" mass="18661">MSLQNSENQTLYGIHQRVMDLHVWETVEKSRRSNRAKSIRRCILQLLATGKDLEAFERNRRSSSTDGPEQFFQFEGHQSNVGSDLLCFRLRGLIEITKFFKDLRHKHPFWMYSTPRVEGYTRRKWICTRRGAVVWLRPDSSASGVAGGGDDGEEEIERRGG</sequence>
<name>A0AAV1CGS6_OLDCO</name>
<evidence type="ECO:0000313" key="3">
    <source>
        <dbReference type="Proteomes" id="UP001161247"/>
    </source>
</evidence>
<reference evidence="2" key="1">
    <citation type="submission" date="2023-03" db="EMBL/GenBank/DDBJ databases">
        <authorList>
            <person name="Julca I."/>
        </authorList>
    </citation>
    <scope>NUCLEOTIDE SEQUENCE</scope>
</reference>
<protein>
    <submittedName>
        <fullName evidence="2">OLC1v1030394C1</fullName>
    </submittedName>
</protein>
<evidence type="ECO:0000313" key="2">
    <source>
        <dbReference type="EMBL" id="CAI9094627.1"/>
    </source>
</evidence>
<gene>
    <name evidence="2" type="ORF">OLC1_LOCUS5745</name>
</gene>
<evidence type="ECO:0000256" key="1">
    <source>
        <dbReference type="SAM" id="MobiDB-lite"/>
    </source>
</evidence>
<dbReference type="Proteomes" id="UP001161247">
    <property type="component" value="Chromosome 2"/>
</dbReference>
<dbReference type="EMBL" id="OX459119">
    <property type="protein sequence ID" value="CAI9094627.1"/>
    <property type="molecule type" value="Genomic_DNA"/>
</dbReference>
<keyword evidence="3" id="KW-1185">Reference proteome</keyword>
<accession>A0AAV1CGS6</accession>
<dbReference type="AlphaFoldDB" id="A0AAV1CGS6"/>
<feature type="region of interest" description="Disordered" evidence="1">
    <location>
        <begin position="141"/>
        <end position="161"/>
    </location>
</feature>